<feature type="compositionally biased region" description="Basic and acidic residues" evidence="1">
    <location>
        <begin position="155"/>
        <end position="166"/>
    </location>
</feature>
<sequence length="220" mass="24690">MDFIKTSSLRALIELTFQCKWNGLIWMSRKGVIAKRVKAVQTAISRISANRTDRLAEKRCSALGQNISVRLKSRPKFEATGRSRNTTRETLSRGRPSQTSRHAAHDHAARAGEQASRPRNPFAYHGRCIRPSREITSHVRPRNHRPNLLRPTTPADRETSGPDRSDSATTRLSGRSSRRPSERRGRPEAVFEAQSAQFKPKAGADLARLGLAAFYILRAL</sequence>
<feature type="region of interest" description="Disordered" evidence="1">
    <location>
        <begin position="73"/>
        <end position="189"/>
    </location>
</feature>
<evidence type="ECO:0000256" key="1">
    <source>
        <dbReference type="SAM" id="MobiDB-lite"/>
    </source>
</evidence>
<name>A0A6D2HYL4_9BRAS</name>
<feature type="compositionally biased region" description="Basic and acidic residues" evidence="1">
    <location>
        <begin position="179"/>
        <end position="189"/>
    </location>
</feature>
<keyword evidence="3" id="KW-1185">Reference proteome</keyword>
<evidence type="ECO:0000313" key="3">
    <source>
        <dbReference type="Proteomes" id="UP000467841"/>
    </source>
</evidence>
<dbReference type="AlphaFoldDB" id="A0A6D2HYL4"/>
<protein>
    <submittedName>
        <fullName evidence="2">Uncharacterized protein</fullName>
    </submittedName>
</protein>
<dbReference type="EMBL" id="CACVBM020000599">
    <property type="protein sequence ID" value="CAA7021320.1"/>
    <property type="molecule type" value="Genomic_DNA"/>
</dbReference>
<organism evidence="2 3">
    <name type="scientific">Microthlaspi erraticum</name>
    <dbReference type="NCBI Taxonomy" id="1685480"/>
    <lineage>
        <taxon>Eukaryota</taxon>
        <taxon>Viridiplantae</taxon>
        <taxon>Streptophyta</taxon>
        <taxon>Embryophyta</taxon>
        <taxon>Tracheophyta</taxon>
        <taxon>Spermatophyta</taxon>
        <taxon>Magnoliopsida</taxon>
        <taxon>eudicotyledons</taxon>
        <taxon>Gunneridae</taxon>
        <taxon>Pentapetalae</taxon>
        <taxon>rosids</taxon>
        <taxon>malvids</taxon>
        <taxon>Brassicales</taxon>
        <taxon>Brassicaceae</taxon>
        <taxon>Coluteocarpeae</taxon>
        <taxon>Microthlaspi</taxon>
    </lineage>
</organism>
<gene>
    <name evidence="2" type="ORF">MERR_LOCUS8555</name>
</gene>
<accession>A0A6D2HYL4</accession>
<comment type="caution">
    <text evidence="2">The sequence shown here is derived from an EMBL/GenBank/DDBJ whole genome shotgun (WGS) entry which is preliminary data.</text>
</comment>
<dbReference type="Proteomes" id="UP000467841">
    <property type="component" value="Unassembled WGS sequence"/>
</dbReference>
<proteinExistence type="predicted"/>
<feature type="compositionally biased region" description="Basic and acidic residues" evidence="1">
    <location>
        <begin position="75"/>
        <end position="92"/>
    </location>
</feature>
<reference evidence="2" key="1">
    <citation type="submission" date="2020-01" db="EMBL/GenBank/DDBJ databases">
        <authorList>
            <person name="Mishra B."/>
        </authorList>
    </citation>
    <scope>NUCLEOTIDE SEQUENCE [LARGE SCALE GENOMIC DNA]</scope>
</reference>
<evidence type="ECO:0000313" key="2">
    <source>
        <dbReference type="EMBL" id="CAA7021320.1"/>
    </source>
</evidence>